<feature type="compositionally biased region" description="Low complexity" evidence="3">
    <location>
        <begin position="84"/>
        <end position="108"/>
    </location>
</feature>
<reference evidence="5" key="1">
    <citation type="submission" date="2014-02" db="EMBL/GenBank/DDBJ databases">
        <authorList>
            <person name="Genoscope - CEA"/>
        </authorList>
    </citation>
    <scope>NUCLEOTIDE SEQUENCE</scope>
    <source>
        <strain evidence="5">LS3</strain>
    </source>
</reference>
<dbReference type="PANTHER" id="PTHR14790">
    <property type="entry name" value="RECQ-MEDIATED GENOME INSTABILITY PROTEIN 1 RMI1"/>
    <property type="match status" value="1"/>
</dbReference>
<dbReference type="InterPro" id="IPR042470">
    <property type="entry name" value="RMI1_N_C_sf"/>
</dbReference>
<name>A0A060T607_BLAAD</name>
<accession>A0A060T607</accession>
<dbReference type="Gene3D" id="2.40.50.770">
    <property type="entry name" value="RecQ-mediated genome instability protein Rmi1, C-terminal domain"/>
    <property type="match status" value="1"/>
</dbReference>
<evidence type="ECO:0000313" key="5">
    <source>
        <dbReference type="EMBL" id="CDP36403.1"/>
    </source>
</evidence>
<dbReference type="GO" id="GO:0031422">
    <property type="term" value="C:RecQ family helicase-topoisomerase III complex"/>
    <property type="evidence" value="ECO:0007669"/>
    <property type="project" value="TreeGrafter"/>
</dbReference>
<dbReference type="InterPro" id="IPR013894">
    <property type="entry name" value="RMI1_OB"/>
</dbReference>
<organism evidence="5">
    <name type="scientific">Blastobotrys adeninivorans</name>
    <name type="common">Yeast</name>
    <name type="synonym">Arxula adeninivorans</name>
    <dbReference type="NCBI Taxonomy" id="409370"/>
    <lineage>
        <taxon>Eukaryota</taxon>
        <taxon>Fungi</taxon>
        <taxon>Dikarya</taxon>
        <taxon>Ascomycota</taxon>
        <taxon>Saccharomycotina</taxon>
        <taxon>Dipodascomycetes</taxon>
        <taxon>Dipodascales</taxon>
        <taxon>Trichomonascaceae</taxon>
        <taxon>Blastobotrys</taxon>
    </lineage>
</organism>
<dbReference type="GO" id="GO:0016604">
    <property type="term" value="C:nuclear body"/>
    <property type="evidence" value="ECO:0007669"/>
    <property type="project" value="TreeGrafter"/>
</dbReference>
<dbReference type="AlphaFoldDB" id="A0A060T607"/>
<gene>
    <name evidence="5" type="ORF">GNLVRS02_ARAD1B12166g</name>
</gene>
<dbReference type="PANTHER" id="PTHR14790:SF15">
    <property type="entry name" value="RECQ-MEDIATED GENOME INSTABILITY PROTEIN 1"/>
    <property type="match status" value="1"/>
</dbReference>
<evidence type="ECO:0000256" key="2">
    <source>
        <dbReference type="ARBA" id="ARBA00018987"/>
    </source>
</evidence>
<evidence type="ECO:0000259" key="4">
    <source>
        <dbReference type="Pfam" id="PF08585"/>
    </source>
</evidence>
<evidence type="ECO:0000256" key="3">
    <source>
        <dbReference type="SAM" id="MobiDB-lite"/>
    </source>
</evidence>
<dbReference type="GO" id="GO:0000712">
    <property type="term" value="P:resolution of meiotic recombination intermediates"/>
    <property type="evidence" value="ECO:0007669"/>
    <property type="project" value="TreeGrafter"/>
</dbReference>
<dbReference type="Pfam" id="PF08585">
    <property type="entry name" value="RMI1_N_C"/>
    <property type="match status" value="1"/>
</dbReference>
<dbReference type="EMBL" id="HG937692">
    <property type="protein sequence ID" value="CDP36403.1"/>
    <property type="molecule type" value="Genomic_DNA"/>
</dbReference>
<comment type="similarity">
    <text evidence="1">Belongs to the RMI1 family.</text>
</comment>
<sequence>MDGDLTQSRPDQFSGDARTAAMARLPDPSSLGVSFTLQGPVLVQIVDILNISASRSALLDSLQEKDDNDRVRKIIRTVDDSDLNGTNESSATNGTNGSNGSNGSNGANGASGGVIKKGTHSITVQDAKGTLMRAIEVSDLSWLSMDTPLGSKVIVKDCPANHGVLMLKPQHCRFLGGNLNIDNRKVFVNRLKDQLDQIKRLNS</sequence>
<protein>
    <recommendedName>
        <fullName evidence="2">RecQ-mediated genome instability protein 1</fullName>
    </recommendedName>
</protein>
<proteinExistence type="inferred from homology"/>
<dbReference type="GO" id="GO:0000724">
    <property type="term" value="P:double-strand break repair via homologous recombination"/>
    <property type="evidence" value="ECO:0007669"/>
    <property type="project" value="TreeGrafter"/>
</dbReference>
<reference evidence="5" key="2">
    <citation type="submission" date="2014-06" db="EMBL/GenBank/DDBJ databases">
        <title>The complete genome of Blastobotrys (Arxula) adeninivorans LS3 - a yeast of biotechnological interest.</title>
        <authorList>
            <person name="Kunze G."/>
            <person name="Gaillardin C."/>
            <person name="Czernicka M."/>
            <person name="Durrens P."/>
            <person name="Martin T."/>
            <person name="Boer E."/>
            <person name="Gabaldon T."/>
            <person name="Cruz J."/>
            <person name="Talla E."/>
            <person name="Marck C."/>
            <person name="Goffeau A."/>
            <person name="Barbe V."/>
            <person name="Baret P."/>
            <person name="Baronian K."/>
            <person name="Beier S."/>
            <person name="Bleykasten C."/>
            <person name="Bode R."/>
            <person name="Casaregola S."/>
            <person name="Despons L."/>
            <person name="Fairhead C."/>
            <person name="Giersberg M."/>
            <person name="Gierski P."/>
            <person name="Hahnel U."/>
            <person name="Hartmann A."/>
            <person name="Jankowska D."/>
            <person name="Jubin C."/>
            <person name="Jung P."/>
            <person name="Lafontaine I."/>
            <person name="Leh-Louis V."/>
            <person name="Lemaire M."/>
            <person name="Marcet-Houben M."/>
            <person name="Mascher M."/>
            <person name="Morel G."/>
            <person name="Richard G.-F."/>
            <person name="Riechen J."/>
            <person name="Sacerdot C."/>
            <person name="Sarkar A."/>
            <person name="Savel G."/>
            <person name="Schacherer J."/>
            <person name="Sherman D."/>
            <person name="Straub M.-L."/>
            <person name="Stein N."/>
            <person name="Thierry A."/>
            <person name="Trautwein-Schult A."/>
            <person name="Westhof E."/>
            <person name="Worch S."/>
            <person name="Dujon B."/>
            <person name="Souciet J.-L."/>
            <person name="Wincker P."/>
            <person name="Scholz U."/>
            <person name="Neuveglise N."/>
        </authorList>
    </citation>
    <scope>NUCLEOTIDE SEQUENCE</scope>
    <source>
        <strain evidence="5">LS3</strain>
    </source>
</reference>
<feature type="domain" description="RecQ mediated genome instability protein 1 OB-fold" evidence="4">
    <location>
        <begin position="35"/>
        <end position="179"/>
    </location>
</feature>
<feature type="region of interest" description="Disordered" evidence="3">
    <location>
        <begin position="81"/>
        <end position="114"/>
    </location>
</feature>
<evidence type="ECO:0000256" key="1">
    <source>
        <dbReference type="ARBA" id="ARBA00006395"/>
    </source>
</evidence>